<protein>
    <submittedName>
        <fullName evidence="1">Uncharacterized protein</fullName>
    </submittedName>
</protein>
<name>A0A146KSU5_LYGHE</name>
<dbReference type="EMBL" id="GDHC01020629">
    <property type="protein sequence ID" value="JAP97999.1"/>
    <property type="molecule type" value="Transcribed_RNA"/>
</dbReference>
<gene>
    <name evidence="1" type="ORF">g.41524</name>
</gene>
<reference evidence="1" key="1">
    <citation type="journal article" date="2016" name="Gigascience">
        <title>De novo construction of an expanded transcriptome assembly for the western tarnished plant bug, Lygus hesperus.</title>
        <authorList>
            <person name="Tassone E.E."/>
            <person name="Geib S.M."/>
            <person name="Hall B."/>
            <person name="Fabrick J.A."/>
            <person name="Brent C.S."/>
            <person name="Hull J.J."/>
        </authorList>
    </citation>
    <scope>NUCLEOTIDE SEQUENCE</scope>
</reference>
<proteinExistence type="predicted"/>
<accession>A0A146KSU5</accession>
<organism evidence="1">
    <name type="scientific">Lygus hesperus</name>
    <name type="common">Western plant bug</name>
    <dbReference type="NCBI Taxonomy" id="30085"/>
    <lineage>
        <taxon>Eukaryota</taxon>
        <taxon>Metazoa</taxon>
        <taxon>Ecdysozoa</taxon>
        <taxon>Arthropoda</taxon>
        <taxon>Hexapoda</taxon>
        <taxon>Insecta</taxon>
        <taxon>Pterygota</taxon>
        <taxon>Neoptera</taxon>
        <taxon>Paraneoptera</taxon>
        <taxon>Hemiptera</taxon>
        <taxon>Heteroptera</taxon>
        <taxon>Panheteroptera</taxon>
        <taxon>Cimicomorpha</taxon>
        <taxon>Miridae</taxon>
        <taxon>Mirini</taxon>
        <taxon>Lygus</taxon>
    </lineage>
</organism>
<sequence length="246" mass="28166">MMVAGSEVSEAHCHYQSAQVTGWHGEQMIHLAQSFPLEKKGPRYSLLRVVTMPLPQWNSTRYVRLDSPTRYLIVSQDREYYATLAHWTTQPCRTRPMLICPPVFLLSHRSNLDCVASLYYDEPITRNACEWKLLVQPPAALWEWESATQQWYYFLARPTIVTEQCPEAAATEITLAGNGILQPRPQCAIRTVTHQLLPTGWVLGETHQLLNRTLEVPTQWNLSKPLAAGDSEELTKIMSIFEAWDN</sequence>
<dbReference type="InterPro" id="IPR022048">
    <property type="entry name" value="Envelope_fusion-like"/>
</dbReference>
<dbReference type="AlphaFoldDB" id="A0A146KSU5"/>
<evidence type="ECO:0000313" key="1">
    <source>
        <dbReference type="EMBL" id="JAP97999.1"/>
    </source>
</evidence>
<dbReference type="Pfam" id="PF12259">
    <property type="entry name" value="Baculo_F"/>
    <property type="match status" value="1"/>
</dbReference>